<feature type="region of interest" description="Disordered" evidence="5">
    <location>
        <begin position="65"/>
        <end position="86"/>
    </location>
</feature>
<dbReference type="Pfam" id="PF00412">
    <property type="entry name" value="LIM"/>
    <property type="match status" value="1"/>
</dbReference>
<evidence type="ECO:0000256" key="1">
    <source>
        <dbReference type="ARBA" id="ARBA00022723"/>
    </source>
</evidence>
<dbReference type="PROSITE" id="PS50023">
    <property type="entry name" value="LIM_DOMAIN_2"/>
    <property type="match status" value="1"/>
</dbReference>
<dbReference type="GO" id="GO:0046872">
    <property type="term" value="F:metal ion binding"/>
    <property type="evidence" value="ECO:0007669"/>
    <property type="project" value="UniProtKB-KW"/>
</dbReference>
<name>A0A3Q3WJD7_MOLML</name>
<keyword evidence="8" id="KW-1185">Reference proteome</keyword>
<feature type="compositionally biased region" description="Basic and acidic residues" evidence="5">
    <location>
        <begin position="65"/>
        <end position="74"/>
    </location>
</feature>
<evidence type="ECO:0000259" key="6">
    <source>
        <dbReference type="PROSITE" id="PS50023"/>
    </source>
</evidence>
<evidence type="ECO:0000256" key="5">
    <source>
        <dbReference type="SAM" id="MobiDB-lite"/>
    </source>
</evidence>
<feature type="domain" description="LIM zinc-binding" evidence="6">
    <location>
        <begin position="1"/>
        <end position="49"/>
    </location>
</feature>
<dbReference type="SUPFAM" id="SSF57716">
    <property type="entry name" value="Glucocorticoid receptor-like (DNA-binding domain)"/>
    <property type="match status" value="1"/>
</dbReference>
<evidence type="ECO:0000313" key="8">
    <source>
        <dbReference type="Proteomes" id="UP000261620"/>
    </source>
</evidence>
<evidence type="ECO:0000256" key="3">
    <source>
        <dbReference type="ARBA" id="ARBA00023038"/>
    </source>
</evidence>
<evidence type="ECO:0000256" key="2">
    <source>
        <dbReference type="ARBA" id="ARBA00022833"/>
    </source>
</evidence>
<dbReference type="STRING" id="94237.ENSMMOP00000017761"/>
<dbReference type="Ensembl" id="ENSMMOT00000018052.1">
    <property type="protein sequence ID" value="ENSMMOP00000017761.1"/>
    <property type="gene ID" value="ENSMMOG00000013481.1"/>
</dbReference>
<proteinExistence type="predicted"/>
<dbReference type="PANTHER" id="PTHR24206">
    <property type="entry name" value="OS06G0237300 PROTEIN"/>
    <property type="match status" value="1"/>
</dbReference>
<sequence length="106" mass="12394">MEKMVASELILHNNCFCCKHCKKKLSLRNYSSLYGEFYCISHYKELFNQKGNYDEGFGHKQHKDQWLQKGKGTDEPYNLSTPKTTEGKLNTPDRWGESYVTATFDL</sequence>
<evidence type="ECO:0000313" key="7">
    <source>
        <dbReference type="Ensembl" id="ENSMMOP00000017761.1"/>
    </source>
</evidence>
<keyword evidence="3 4" id="KW-0440">LIM domain</keyword>
<dbReference type="InterPro" id="IPR001781">
    <property type="entry name" value="Znf_LIM"/>
</dbReference>
<reference evidence="7" key="1">
    <citation type="submission" date="2025-08" db="UniProtKB">
        <authorList>
            <consortium name="Ensembl"/>
        </authorList>
    </citation>
    <scope>IDENTIFICATION</scope>
</reference>
<keyword evidence="2 4" id="KW-0862">Zinc</keyword>
<dbReference type="AlphaFoldDB" id="A0A3Q3WJD7"/>
<dbReference type="Gene3D" id="2.10.110.10">
    <property type="entry name" value="Cysteine Rich Protein"/>
    <property type="match status" value="1"/>
</dbReference>
<protein>
    <recommendedName>
        <fullName evidence="6">LIM zinc-binding domain-containing protein</fullName>
    </recommendedName>
</protein>
<keyword evidence="1 4" id="KW-0479">Metal-binding</keyword>
<evidence type="ECO:0000256" key="4">
    <source>
        <dbReference type="PROSITE-ProRule" id="PRU00125"/>
    </source>
</evidence>
<dbReference type="Proteomes" id="UP000261620">
    <property type="component" value="Unplaced"/>
</dbReference>
<organism evidence="7 8">
    <name type="scientific">Mola mola</name>
    <name type="common">Ocean sunfish</name>
    <name type="synonym">Tetraodon mola</name>
    <dbReference type="NCBI Taxonomy" id="94237"/>
    <lineage>
        <taxon>Eukaryota</taxon>
        <taxon>Metazoa</taxon>
        <taxon>Chordata</taxon>
        <taxon>Craniata</taxon>
        <taxon>Vertebrata</taxon>
        <taxon>Euteleostomi</taxon>
        <taxon>Actinopterygii</taxon>
        <taxon>Neopterygii</taxon>
        <taxon>Teleostei</taxon>
        <taxon>Neoteleostei</taxon>
        <taxon>Acanthomorphata</taxon>
        <taxon>Eupercaria</taxon>
        <taxon>Tetraodontiformes</taxon>
        <taxon>Molidae</taxon>
        <taxon>Mola</taxon>
    </lineage>
</organism>
<reference evidence="7" key="2">
    <citation type="submission" date="2025-09" db="UniProtKB">
        <authorList>
            <consortium name="Ensembl"/>
        </authorList>
    </citation>
    <scope>IDENTIFICATION</scope>
</reference>
<accession>A0A3Q3WJD7</accession>